<dbReference type="Proteomes" id="UP000274515">
    <property type="component" value="Unassembled WGS sequence"/>
</dbReference>
<accession>A0A3R8P7F1</accession>
<organism evidence="4 5">
    <name type="scientific">Saccharopolyspora rhizosphaerae</name>
    <dbReference type="NCBI Taxonomy" id="2492662"/>
    <lineage>
        <taxon>Bacteria</taxon>
        <taxon>Bacillati</taxon>
        <taxon>Actinomycetota</taxon>
        <taxon>Actinomycetes</taxon>
        <taxon>Pseudonocardiales</taxon>
        <taxon>Pseudonocardiaceae</taxon>
        <taxon>Saccharopolyspora</taxon>
    </lineage>
</organism>
<dbReference type="RefSeq" id="WP_125089303.1">
    <property type="nucleotide sequence ID" value="NZ_RSAA01000007.1"/>
</dbReference>
<dbReference type="GO" id="GO:0050660">
    <property type="term" value="F:flavin adenine dinucleotide binding"/>
    <property type="evidence" value="ECO:0007669"/>
    <property type="project" value="InterPro"/>
</dbReference>
<evidence type="ECO:0000313" key="5">
    <source>
        <dbReference type="Proteomes" id="UP000274515"/>
    </source>
</evidence>
<comment type="caution">
    <text evidence="4">The sequence shown here is derived from an EMBL/GenBank/DDBJ whole genome shotgun (WGS) entry which is preliminary data.</text>
</comment>
<dbReference type="PIRSF" id="PIRSF016578">
    <property type="entry name" value="HsaA"/>
    <property type="match status" value="1"/>
</dbReference>
<dbReference type="Pfam" id="PF08028">
    <property type="entry name" value="Acyl-CoA_dh_2"/>
    <property type="match status" value="1"/>
</dbReference>
<dbReference type="Pfam" id="PF02771">
    <property type="entry name" value="Acyl-CoA_dh_N"/>
    <property type="match status" value="1"/>
</dbReference>
<dbReference type="SUPFAM" id="SSF56645">
    <property type="entry name" value="Acyl-CoA dehydrogenase NM domain-like"/>
    <property type="match status" value="1"/>
</dbReference>
<dbReference type="InterPro" id="IPR013786">
    <property type="entry name" value="AcylCoA_DH/ox_N"/>
</dbReference>
<dbReference type="InterPro" id="IPR046373">
    <property type="entry name" value="Acyl-CoA_Oxase/DH_mid-dom_sf"/>
</dbReference>
<proteinExistence type="predicted"/>
<keyword evidence="1" id="KW-0560">Oxidoreductase</keyword>
<feature type="domain" description="Acyl-CoA dehydrogenase/oxidase N-terminal" evidence="2">
    <location>
        <begin position="9"/>
        <end position="85"/>
    </location>
</feature>
<dbReference type="Gene3D" id="1.20.140.10">
    <property type="entry name" value="Butyryl-CoA Dehydrogenase, subunit A, domain 3"/>
    <property type="match status" value="1"/>
</dbReference>
<evidence type="ECO:0000259" key="3">
    <source>
        <dbReference type="Pfam" id="PF08028"/>
    </source>
</evidence>
<feature type="domain" description="Acyl-CoA dehydrogenase C-terminal" evidence="3">
    <location>
        <begin position="225"/>
        <end position="354"/>
    </location>
</feature>
<evidence type="ECO:0000256" key="1">
    <source>
        <dbReference type="ARBA" id="ARBA00023002"/>
    </source>
</evidence>
<dbReference type="EMBL" id="RSAA01000007">
    <property type="protein sequence ID" value="RRO17949.1"/>
    <property type="molecule type" value="Genomic_DNA"/>
</dbReference>
<gene>
    <name evidence="4" type="ORF">EIL87_06670</name>
</gene>
<reference evidence="4 5" key="1">
    <citation type="submission" date="2018-11" db="EMBL/GenBank/DDBJ databases">
        <title>Saccharopolyspora rhizosphaerae sp. nov., an actinomycete isolated from rhizosphere soil in Thailand.</title>
        <authorList>
            <person name="Intra B."/>
            <person name="Euanorasetr J."/>
            <person name="Take A."/>
            <person name="Inahashi Y."/>
            <person name="Mori M."/>
            <person name="Panbangred W."/>
            <person name="Matsumoto A."/>
        </authorList>
    </citation>
    <scope>NUCLEOTIDE SEQUENCE [LARGE SCALE GENOMIC DNA]</scope>
    <source>
        <strain evidence="4 5">H219</strain>
    </source>
</reference>
<dbReference type="Gene3D" id="2.40.110.10">
    <property type="entry name" value="Butyryl-CoA Dehydrogenase, subunit A, domain 2"/>
    <property type="match status" value="1"/>
</dbReference>
<dbReference type="OrthoDB" id="3402961at2"/>
<dbReference type="SUPFAM" id="SSF47203">
    <property type="entry name" value="Acyl-CoA dehydrogenase C-terminal domain-like"/>
    <property type="match status" value="1"/>
</dbReference>
<dbReference type="GO" id="GO:0008470">
    <property type="term" value="F:3-methylbutanoyl-CoA dehydrogenase activity"/>
    <property type="evidence" value="ECO:0007669"/>
    <property type="project" value="TreeGrafter"/>
</dbReference>
<dbReference type="GO" id="GO:0006552">
    <property type="term" value="P:L-leucine catabolic process"/>
    <property type="evidence" value="ECO:0007669"/>
    <property type="project" value="TreeGrafter"/>
</dbReference>
<name>A0A3R8P7F1_9PSEU</name>
<keyword evidence="4" id="KW-0503">Monooxygenase</keyword>
<dbReference type="InterPro" id="IPR037069">
    <property type="entry name" value="AcylCoA_DH/ox_N_sf"/>
</dbReference>
<dbReference type="GO" id="GO:0004497">
    <property type="term" value="F:monooxygenase activity"/>
    <property type="evidence" value="ECO:0007669"/>
    <property type="project" value="UniProtKB-KW"/>
</dbReference>
<dbReference type="PANTHER" id="PTHR43884">
    <property type="entry name" value="ACYL-COA DEHYDROGENASE"/>
    <property type="match status" value="1"/>
</dbReference>
<sequence length="377" mass="40246">MPQEFGGDAAWEVVLAELAERREEFHAQSYVPPDFVGRLKELGLFRASTPARFGGEPMPPPEFLRRVERISAVDGSTGWVAGFGSAGTYLACLPVDTQAELYADGPDLVYGGAMFPVNPVTPTERGYLVKGRWRFASGCMAADVLSVGIPGDADGDNRPRAAMLRPEQVEIVQNWDVTGMRASGSFDVVVDGVEVPREWTFIRGGGASVDEPLYHYPTIGYQAQVHAAVGLGVAQAALDFAAQAGSRTGVTGAPPLADRAYYRTGYAQAVASMRSARAFYYELAEEVWAAVAAGREVTDEQNALVRLSASHLAATAAQVVHEVCGISGTATIDNGHPLQRMRQDSQVPALHAFLMPSMYDAAGAVLLGQPPTVPGFR</sequence>
<dbReference type="AlphaFoldDB" id="A0A3R8P7F1"/>
<dbReference type="InterPro" id="IPR036250">
    <property type="entry name" value="AcylCo_DH-like_C"/>
</dbReference>
<evidence type="ECO:0000259" key="2">
    <source>
        <dbReference type="Pfam" id="PF02771"/>
    </source>
</evidence>
<keyword evidence="5" id="KW-1185">Reference proteome</keyword>
<dbReference type="PANTHER" id="PTHR43884:SF12">
    <property type="entry name" value="ISOVALERYL-COA DEHYDROGENASE, MITOCHONDRIAL-RELATED"/>
    <property type="match status" value="1"/>
</dbReference>
<dbReference type="InterPro" id="IPR009100">
    <property type="entry name" value="AcylCoA_DH/oxidase_NM_dom_sf"/>
</dbReference>
<evidence type="ECO:0000313" key="4">
    <source>
        <dbReference type="EMBL" id="RRO17949.1"/>
    </source>
</evidence>
<dbReference type="InterPro" id="IPR013107">
    <property type="entry name" value="Acyl-CoA_DH_C"/>
</dbReference>
<dbReference type="Gene3D" id="1.10.540.10">
    <property type="entry name" value="Acyl-CoA dehydrogenase/oxidase, N-terminal domain"/>
    <property type="match status" value="1"/>
</dbReference>
<protein>
    <submittedName>
        <fullName evidence="4">Flavin-dependent monooxygenase</fullName>
    </submittedName>
</protein>